<accession>A0AAD4MA24</accession>
<dbReference type="EMBL" id="WTXG01000005">
    <property type="protein sequence ID" value="KAI0305377.1"/>
    <property type="molecule type" value="Genomic_DNA"/>
</dbReference>
<reference evidence="1" key="1">
    <citation type="journal article" date="2022" name="New Phytol.">
        <title>Evolutionary transition to the ectomycorrhizal habit in the genomes of a hyperdiverse lineage of mushroom-forming fungi.</title>
        <authorList>
            <person name="Looney B."/>
            <person name="Miyauchi S."/>
            <person name="Morin E."/>
            <person name="Drula E."/>
            <person name="Courty P.E."/>
            <person name="Kohler A."/>
            <person name="Kuo A."/>
            <person name="LaButti K."/>
            <person name="Pangilinan J."/>
            <person name="Lipzen A."/>
            <person name="Riley R."/>
            <person name="Andreopoulos W."/>
            <person name="He G."/>
            <person name="Johnson J."/>
            <person name="Nolan M."/>
            <person name="Tritt A."/>
            <person name="Barry K.W."/>
            <person name="Grigoriev I.V."/>
            <person name="Nagy L.G."/>
            <person name="Hibbett D."/>
            <person name="Henrissat B."/>
            <person name="Matheny P.B."/>
            <person name="Labbe J."/>
            <person name="Martin F.M."/>
        </authorList>
    </citation>
    <scope>NUCLEOTIDE SEQUENCE</scope>
    <source>
        <strain evidence="1">BPL690</strain>
    </source>
</reference>
<dbReference type="Gene3D" id="3.90.1410.10">
    <property type="entry name" value="set domain protein methyltransferase, domain 1"/>
    <property type="match status" value="1"/>
</dbReference>
<dbReference type="SUPFAM" id="SSF82199">
    <property type="entry name" value="SET domain"/>
    <property type="match status" value="1"/>
</dbReference>
<comment type="caution">
    <text evidence="1">The sequence shown here is derived from an EMBL/GenBank/DDBJ whole genome shotgun (WGS) entry which is preliminary data.</text>
</comment>
<dbReference type="InterPro" id="IPR046341">
    <property type="entry name" value="SET_dom_sf"/>
</dbReference>
<sequence>MNNDAGVDYLINWFTAHNGTFDRNALTFAPIDGLGWGAFALRDLQQGHTLFALPRDLTLSTRTSSLPSLIGHSDWKKHELHVGWAGLILCLLWEAAQNESSKWSTYLGMKCLRCTVPLPCNPKYSDNSSVLTNNLRYTYVLELRRS</sequence>
<protein>
    <submittedName>
        <fullName evidence="1">Uncharacterized protein</fullName>
    </submittedName>
</protein>
<evidence type="ECO:0000313" key="2">
    <source>
        <dbReference type="Proteomes" id="UP001203297"/>
    </source>
</evidence>
<organism evidence="1 2">
    <name type="scientific">Multifurca ochricompacta</name>
    <dbReference type="NCBI Taxonomy" id="376703"/>
    <lineage>
        <taxon>Eukaryota</taxon>
        <taxon>Fungi</taxon>
        <taxon>Dikarya</taxon>
        <taxon>Basidiomycota</taxon>
        <taxon>Agaricomycotina</taxon>
        <taxon>Agaricomycetes</taxon>
        <taxon>Russulales</taxon>
        <taxon>Russulaceae</taxon>
        <taxon>Multifurca</taxon>
    </lineage>
</organism>
<proteinExistence type="predicted"/>
<dbReference type="AlphaFoldDB" id="A0AAD4MA24"/>
<dbReference type="Proteomes" id="UP001203297">
    <property type="component" value="Unassembled WGS sequence"/>
</dbReference>
<evidence type="ECO:0000313" key="1">
    <source>
        <dbReference type="EMBL" id="KAI0305377.1"/>
    </source>
</evidence>
<name>A0AAD4MA24_9AGAM</name>
<keyword evidence="2" id="KW-1185">Reference proteome</keyword>
<gene>
    <name evidence="1" type="ORF">B0F90DRAFT_1697369</name>
</gene>